<dbReference type="OrthoDB" id="9777715at2"/>
<feature type="region of interest" description="Disordered" evidence="2">
    <location>
        <begin position="1"/>
        <end position="38"/>
    </location>
</feature>
<evidence type="ECO:0008006" key="6">
    <source>
        <dbReference type="Google" id="ProtNLM"/>
    </source>
</evidence>
<keyword evidence="3" id="KW-0472">Membrane</keyword>
<feature type="transmembrane region" description="Helical" evidence="3">
    <location>
        <begin position="87"/>
        <end position="108"/>
    </location>
</feature>
<name>A0A1Y6FHX8_9SPHN</name>
<evidence type="ECO:0000256" key="2">
    <source>
        <dbReference type="SAM" id="MobiDB-lite"/>
    </source>
</evidence>
<gene>
    <name evidence="4" type="ORF">SAMN06297468_2798</name>
</gene>
<evidence type="ECO:0000256" key="3">
    <source>
        <dbReference type="SAM" id="Phobius"/>
    </source>
</evidence>
<evidence type="ECO:0000313" key="4">
    <source>
        <dbReference type="EMBL" id="SMQ74608.1"/>
    </source>
</evidence>
<proteinExistence type="predicted"/>
<dbReference type="Proteomes" id="UP000194420">
    <property type="component" value="Unassembled WGS sequence"/>
</dbReference>
<protein>
    <recommendedName>
        <fullName evidence="6">ATPase</fullName>
    </recommendedName>
</protein>
<keyword evidence="5" id="KW-1185">Reference proteome</keyword>
<evidence type="ECO:0000256" key="1">
    <source>
        <dbReference type="SAM" id="Coils"/>
    </source>
</evidence>
<feature type="coiled-coil region" evidence="1">
    <location>
        <begin position="305"/>
        <end position="361"/>
    </location>
</feature>
<sequence length="843" mass="92415">MSGGSHIRAVGPDAAPEAQSQTPENTQEEPLSLDESWEEDWVEETVERPRYDWVIPAIAAALVLAWTAFFGWTFREPMLAGGTPADWVIWIVNWSVPVLLIGVAYLLAMRNSRRESNRFADTAALLSQEAGELETRLQVVNRELSLAREFLGSQSRDLESLGRIASERISTHADKLQSLIHSNGEQVESIASVSDTALANMQKLRDDLPVIATSARDVSNQVGNAGRTAHEQLDKLVAGFQRLNEFGVASERQVTALGKHVGTTLDTFEAQVARLDELAEERFGALKAQSEDFRADLDNREVDALAAMRTRVEALREGAASLRDEIAANEERSLASLRHSKAQLEEEITALATSLRALDEEATAAASDRLSALQSAADSFDETLSARALRFSDGMAKRQDAFEAREAQASELLAQRLAELDDALDARREAQLAETEKLVAKSEQLVGRVSELNALFDSIAAQSENAEKVLGGGLEDMSSKLDESRRNLTETGKALDTLTESGIRMLEIIQSGAKQSREDLPASIEHAISALARIEERSMMLRDTMDETAQRGTAISDYLVTTRSNAEDAGESVDALASKLAENARQSGAHLDELRKKFGEIESDGERVLAMSRGELQSAIGELVEASRKAFETIENDSEEAVARTADRIGGIASEAIGRAMEDQSKAAVEDLEMAASRASQMGRETAKQLRDQLAKVNELAGNLELRVNRTRELAEERVDNDFSRRMALITESLNSNAIDIAKAFSADITDTAWASYLKGDRGIFTRRAVSLIDNSEAREIVELYESDGEFREHVSRYIHDFEAMLRSVLSTRDGNALGVTVLGSDMGKLYVALAQAIERLRN</sequence>
<reference evidence="5" key="1">
    <citation type="submission" date="2017-04" db="EMBL/GenBank/DDBJ databases">
        <authorList>
            <person name="Varghese N."/>
            <person name="Submissions S."/>
        </authorList>
    </citation>
    <scope>NUCLEOTIDE SEQUENCE [LARGE SCALE GENOMIC DNA]</scope>
</reference>
<accession>A0A1Y6FHX8</accession>
<keyword evidence="3" id="KW-0812">Transmembrane</keyword>
<keyword evidence="3" id="KW-1133">Transmembrane helix</keyword>
<feature type="transmembrane region" description="Helical" evidence="3">
    <location>
        <begin position="53"/>
        <end position="75"/>
    </location>
</feature>
<dbReference type="EMBL" id="FXWG01000003">
    <property type="protein sequence ID" value="SMQ74608.1"/>
    <property type="molecule type" value="Genomic_DNA"/>
</dbReference>
<evidence type="ECO:0000313" key="5">
    <source>
        <dbReference type="Proteomes" id="UP000194420"/>
    </source>
</evidence>
<feature type="compositionally biased region" description="Polar residues" evidence="2">
    <location>
        <begin position="18"/>
        <end position="29"/>
    </location>
</feature>
<keyword evidence="1" id="KW-0175">Coiled coil</keyword>
<dbReference type="AlphaFoldDB" id="A0A1Y6FHX8"/>
<dbReference type="RefSeq" id="WP_143256050.1">
    <property type="nucleotide sequence ID" value="NZ_FXWG01000003.1"/>
</dbReference>
<organism evidence="4 5">
    <name type="scientific">Altererythrobacter xiamenensis</name>
    <dbReference type="NCBI Taxonomy" id="1316679"/>
    <lineage>
        <taxon>Bacteria</taxon>
        <taxon>Pseudomonadati</taxon>
        <taxon>Pseudomonadota</taxon>
        <taxon>Alphaproteobacteria</taxon>
        <taxon>Sphingomonadales</taxon>
        <taxon>Erythrobacteraceae</taxon>
        <taxon>Altererythrobacter</taxon>
    </lineage>
</organism>